<evidence type="ECO:0000259" key="2">
    <source>
        <dbReference type="Pfam" id="PF13810"/>
    </source>
</evidence>
<protein>
    <recommendedName>
        <fullName evidence="2">DUF4185 domain-containing protein</fullName>
    </recommendedName>
</protein>
<gene>
    <name evidence="3" type="ORF">I601_1928</name>
</gene>
<feature type="region of interest" description="Disordered" evidence="1">
    <location>
        <begin position="33"/>
        <end position="56"/>
    </location>
</feature>
<dbReference type="Pfam" id="PF13810">
    <property type="entry name" value="DUF4185"/>
    <property type="match status" value="1"/>
</dbReference>
<dbReference type="STRING" id="1300347.I601_1928"/>
<dbReference type="AlphaFoldDB" id="A0A1A9GJB8"/>
<evidence type="ECO:0000313" key="3">
    <source>
        <dbReference type="EMBL" id="ANH38358.1"/>
    </source>
</evidence>
<name>A0A1A9GJB8_9ACTN</name>
<dbReference type="RefSeq" id="WP_068108706.1">
    <property type="nucleotide sequence ID" value="NZ_CP015079.1"/>
</dbReference>
<feature type="domain" description="DUF4185" evidence="2">
    <location>
        <begin position="214"/>
        <end position="350"/>
    </location>
</feature>
<dbReference type="OrthoDB" id="284233at2"/>
<evidence type="ECO:0000313" key="4">
    <source>
        <dbReference type="Proteomes" id="UP000077868"/>
    </source>
</evidence>
<organism evidence="3 4">
    <name type="scientific">Nocardioides dokdonensis FR1436</name>
    <dbReference type="NCBI Taxonomy" id="1300347"/>
    <lineage>
        <taxon>Bacteria</taxon>
        <taxon>Bacillati</taxon>
        <taxon>Actinomycetota</taxon>
        <taxon>Actinomycetes</taxon>
        <taxon>Propionibacteriales</taxon>
        <taxon>Nocardioidaceae</taxon>
        <taxon>Nocardioides</taxon>
    </lineage>
</organism>
<sequence>MRSSRVAGAVVAGTLLLATASCLGSVPSERVEEQPSVSTRARLVPDCPAPPVGGQARSADELNRMMASIDLPAWQSGDIGASARLPDGRIAWIFGDTSRTDAVRPFLVANSMLVTSRRCVSQLRTPDDGPVVPDAAPGVVYWPMSMTQGRYDGQDYLVVLCSRIDRGFGGAFGFTYLGSSAAVFTVEDGEAPQLLVVAELTRDSRDLDQVNWGAAATRDGDWYLVYGTRVTGRAYEPGRELYVARTPVATPAERERWQFWDGWRWQPRVERAAPVLAAEDGVSQTLSVDAIDGEYVAVSKRDGDVADYVYTWSAPHPWGPWTAVKRLRAPAGLDTGRLRYAPLAHPDIRLVSGDLLASISRNTTDLQELRQDPALGRPEFIELAR</sequence>
<dbReference type="InterPro" id="IPR025442">
    <property type="entry name" value="DUF4185"/>
</dbReference>
<dbReference type="EMBL" id="CP015079">
    <property type="protein sequence ID" value="ANH38358.1"/>
    <property type="molecule type" value="Genomic_DNA"/>
</dbReference>
<evidence type="ECO:0000256" key="1">
    <source>
        <dbReference type="SAM" id="MobiDB-lite"/>
    </source>
</evidence>
<keyword evidence="4" id="KW-1185">Reference proteome</keyword>
<dbReference type="Proteomes" id="UP000077868">
    <property type="component" value="Chromosome"/>
</dbReference>
<reference evidence="3 4" key="1">
    <citation type="submission" date="2016-03" db="EMBL/GenBank/DDBJ databases">
        <title>Complete genome sequence of a soil Actinobacterium, Nocardioides dokdonensis FR1436.</title>
        <authorList>
            <person name="Kwon S.-K."/>
            <person name="Kim K."/>
            <person name="Kim J.F."/>
        </authorList>
    </citation>
    <scope>NUCLEOTIDE SEQUENCE [LARGE SCALE GENOMIC DNA]</scope>
    <source>
        <strain evidence="3 4">FR1436</strain>
    </source>
</reference>
<proteinExistence type="predicted"/>
<dbReference type="PATRIC" id="fig|1300347.3.peg.1929"/>
<dbReference type="PROSITE" id="PS51257">
    <property type="entry name" value="PROKAR_LIPOPROTEIN"/>
    <property type="match status" value="1"/>
</dbReference>
<dbReference type="KEGG" id="ndk:I601_1928"/>
<accession>A0A1A9GJB8</accession>